<evidence type="ECO:0000256" key="1">
    <source>
        <dbReference type="ARBA" id="ARBA00021948"/>
    </source>
</evidence>
<dbReference type="InterPro" id="IPR036702">
    <property type="entry name" value="ComB-like_sf"/>
</dbReference>
<reference evidence="2 3" key="1">
    <citation type="submission" date="2015-02" db="EMBL/GenBank/DDBJ databases">
        <title>Draft genome sequences of ten Microbacterium spp. with emphasis on heavy metal contaminated environments.</title>
        <authorList>
            <person name="Corretto E."/>
        </authorList>
    </citation>
    <scope>NUCLEOTIDE SEQUENCE [LARGE SCALE GENOMIC DNA]</scope>
    <source>
        <strain evidence="2 3">DSM 23848</strain>
    </source>
</reference>
<name>A0A0F0LCY9_9MICO</name>
<dbReference type="EMBL" id="JYIT01000045">
    <property type="protein sequence ID" value="KJL30140.1"/>
    <property type="molecule type" value="Genomic_DNA"/>
</dbReference>
<dbReference type="PATRIC" id="fig|582680.7.peg.284"/>
<keyword evidence="3" id="KW-1185">Reference proteome</keyword>
<evidence type="ECO:0000313" key="2">
    <source>
        <dbReference type="EMBL" id="KJL30140.1"/>
    </source>
</evidence>
<dbReference type="Gene3D" id="3.90.1560.10">
    <property type="entry name" value="ComB-like"/>
    <property type="match status" value="1"/>
</dbReference>
<dbReference type="AlphaFoldDB" id="A0A0F0LCY9"/>
<protein>
    <recommendedName>
        <fullName evidence="1">Probable 2-phosphosulfolactate phosphatase</fullName>
    </recommendedName>
</protein>
<evidence type="ECO:0000313" key="3">
    <source>
        <dbReference type="Proteomes" id="UP000033448"/>
    </source>
</evidence>
<dbReference type="GO" id="GO:0050532">
    <property type="term" value="F:2-phosphosulfolactate phosphatase activity"/>
    <property type="evidence" value="ECO:0007669"/>
    <property type="project" value="InterPro"/>
</dbReference>
<sequence length="264" mass="26948">MSPDHPLQQDYEVRFDWAREGLRSIAQGAGVIVVIDAISFTTTVERAVTEGLEVQPFPGKRAEAEAVAAADGFGAARLAGPRGGDGVTLSPSSVTAANVAAFGADRAVVPSFNGSRLSAAAAGFGVPVLAASLRNRSAVAQWILDRQVALGHRVKVAVVAGGEVRDDETVRFSVEDLLTAGAVIDALGALGIDACSPEAAAASAAYTGLARATRHLFTASSSGVELRDEGQGADVELAAETDVSTTVPVLVDGVFRRVDPAALA</sequence>
<accession>A0A0F0LCY9</accession>
<proteinExistence type="predicted"/>
<gene>
    <name evidence="2" type="primary">comB</name>
    <name evidence="2" type="ORF">RL72_00271</name>
</gene>
<keyword evidence="2" id="KW-0378">Hydrolase</keyword>
<dbReference type="Pfam" id="PF04029">
    <property type="entry name" value="2-ph_phosp"/>
    <property type="match status" value="1"/>
</dbReference>
<organism evidence="2 3">
    <name type="scientific">Microbacterium azadirachtae</name>
    <dbReference type="NCBI Taxonomy" id="582680"/>
    <lineage>
        <taxon>Bacteria</taxon>
        <taxon>Bacillati</taxon>
        <taxon>Actinomycetota</taxon>
        <taxon>Actinomycetes</taxon>
        <taxon>Micrococcales</taxon>
        <taxon>Microbacteriaceae</taxon>
        <taxon>Microbacterium</taxon>
    </lineage>
</organism>
<dbReference type="SUPFAM" id="SSF142823">
    <property type="entry name" value="ComB-like"/>
    <property type="match status" value="1"/>
</dbReference>
<dbReference type="InterPro" id="IPR005238">
    <property type="entry name" value="ComB-like"/>
</dbReference>
<comment type="caution">
    <text evidence="2">The sequence shown here is derived from an EMBL/GenBank/DDBJ whole genome shotgun (WGS) entry which is preliminary data.</text>
</comment>
<dbReference type="Proteomes" id="UP000033448">
    <property type="component" value="Unassembled WGS sequence"/>
</dbReference>
<dbReference type="GO" id="GO:0000287">
    <property type="term" value="F:magnesium ion binding"/>
    <property type="evidence" value="ECO:0007669"/>
    <property type="project" value="InterPro"/>
</dbReference>